<dbReference type="Pfam" id="PF12034">
    <property type="entry name" value="YfbK_C"/>
    <property type="match status" value="1"/>
</dbReference>
<dbReference type="Proteomes" id="UP000379480">
    <property type="component" value="Unassembled WGS sequence"/>
</dbReference>
<accession>A0A5E7AHX7</accession>
<dbReference type="InterPro" id="IPR051266">
    <property type="entry name" value="CLCR"/>
</dbReference>
<feature type="domain" description="VWFA" evidence="2">
    <location>
        <begin position="204"/>
        <end position="378"/>
    </location>
</feature>
<dbReference type="AlphaFoldDB" id="A0A5E7AHX7"/>
<dbReference type="PANTHER" id="PTHR10579">
    <property type="entry name" value="CALCIUM-ACTIVATED CHLORIDE CHANNEL REGULATOR"/>
    <property type="match status" value="1"/>
</dbReference>
<feature type="region of interest" description="Disordered" evidence="1">
    <location>
        <begin position="31"/>
        <end position="52"/>
    </location>
</feature>
<evidence type="ECO:0000256" key="1">
    <source>
        <dbReference type="SAM" id="MobiDB-lite"/>
    </source>
</evidence>
<dbReference type="InterPro" id="IPR022156">
    <property type="entry name" value="Uncharacterised_YfbK_N"/>
</dbReference>
<evidence type="ECO:0000259" key="2">
    <source>
        <dbReference type="PROSITE" id="PS50234"/>
    </source>
</evidence>
<dbReference type="Pfam" id="PF12450">
    <property type="entry name" value="vWF_A"/>
    <property type="match status" value="1"/>
</dbReference>
<evidence type="ECO:0000313" key="3">
    <source>
        <dbReference type="EMBL" id="VVN78149.1"/>
    </source>
</evidence>
<proteinExistence type="predicted"/>
<dbReference type="InterPro" id="IPR036465">
    <property type="entry name" value="vWFA_dom_sf"/>
</dbReference>
<protein>
    <recommendedName>
        <fullName evidence="2">VWFA domain-containing protein</fullName>
    </recommendedName>
</protein>
<sequence length="583" mass="62820">MSLPLHFFRPAAQGFAAGLLLAIAGCGVSSKPDTAAPQSPTQGALHSEAKSSVQSEALKADATLAKRSLGAMPAPATMYAPIAAGEASAPGYRDEQREQYQALADNPIQSVAQAPVSTFSVDVDTGSYANVRRLLNQGRLPPEGAVRLEEMVNYFPYDYAQPNDGTPFGVTTELAPSPWNPHTRLLRIGIKASDRAVAELAPANLVFLVDVSGSMDRREGLPLVKSTLKLLVDQLRDQDRVSLVVYAGESRVVLEPTSGRDKAKIRTAIEQLTAGGSTAGASGIELAYQMARQGFIAKGINRILLATDGDFNVGVSDFDSLKQMAVDKRKTGVSLTTLGFGVDNYNEQLMEQLADAGDGNYAYIDNLREARKVLVDQLGSTLAVVAKNVKLQLEFNPAQVSEYRLLGYENRALKREDFSNDKVDAGEIGAGHTVTALYEIVPKGEKGWLEPLRYTREQAARQDGITHELAMLRVRYQLPEGGASRLIERPIVQGEQPGKLARASDDLRFAAAVAAFSQQLKDGRYTGAFGLSDTVALARGARGDDRFGLRGEFVQLVELAQSLQTPAATVSQRPRAADDNRVE</sequence>
<dbReference type="InterPro" id="IPR002035">
    <property type="entry name" value="VWF_A"/>
</dbReference>
<dbReference type="CDD" id="cd01465">
    <property type="entry name" value="vWA_subgroup"/>
    <property type="match status" value="1"/>
</dbReference>
<dbReference type="RefSeq" id="WP_150802454.1">
    <property type="nucleotide sequence ID" value="NZ_CABVHY010000003.1"/>
</dbReference>
<dbReference type="Gene3D" id="3.40.50.410">
    <property type="entry name" value="von Willebrand factor, type A domain"/>
    <property type="match status" value="1"/>
</dbReference>
<dbReference type="EMBL" id="CABVHY010000003">
    <property type="protein sequence ID" value="VVN78149.1"/>
    <property type="molecule type" value="Genomic_DNA"/>
</dbReference>
<organism evidence="3 4">
    <name type="scientific">Pseudomonas fluorescens</name>
    <dbReference type="NCBI Taxonomy" id="294"/>
    <lineage>
        <taxon>Bacteria</taxon>
        <taxon>Pseudomonadati</taxon>
        <taxon>Pseudomonadota</taxon>
        <taxon>Gammaproteobacteria</taxon>
        <taxon>Pseudomonadales</taxon>
        <taxon>Pseudomonadaceae</taxon>
        <taxon>Pseudomonas</taxon>
    </lineage>
</organism>
<dbReference type="SMART" id="SM00327">
    <property type="entry name" value="VWA"/>
    <property type="match status" value="1"/>
</dbReference>
<feature type="compositionally biased region" description="Polar residues" evidence="1">
    <location>
        <begin position="36"/>
        <end position="52"/>
    </location>
</feature>
<reference evidence="3 4" key="1">
    <citation type="submission" date="2019-09" db="EMBL/GenBank/DDBJ databases">
        <authorList>
            <person name="Chandra G."/>
            <person name="Truman W A."/>
        </authorList>
    </citation>
    <scope>NUCLEOTIDE SEQUENCE [LARGE SCALE GENOMIC DNA]</scope>
    <source>
        <strain evidence="3">PS723</strain>
    </source>
</reference>
<dbReference type="Pfam" id="PF00092">
    <property type="entry name" value="VWA"/>
    <property type="match status" value="1"/>
</dbReference>
<name>A0A5E7AHX7_PSEFL</name>
<dbReference type="SUPFAM" id="SSF53300">
    <property type="entry name" value="vWA-like"/>
    <property type="match status" value="1"/>
</dbReference>
<gene>
    <name evidence="3" type="ORF">PS723_00872</name>
</gene>
<dbReference type="InterPro" id="IPR021908">
    <property type="entry name" value="YfbK_C"/>
</dbReference>
<dbReference type="PANTHER" id="PTHR10579:SF43">
    <property type="entry name" value="ZINC FINGER (C3HC4-TYPE RING FINGER) FAMILY PROTEIN"/>
    <property type="match status" value="1"/>
</dbReference>
<dbReference type="OrthoDB" id="9805121at2"/>
<evidence type="ECO:0000313" key="4">
    <source>
        <dbReference type="Proteomes" id="UP000379480"/>
    </source>
</evidence>
<dbReference type="PROSITE" id="PS50234">
    <property type="entry name" value="VWFA"/>
    <property type="match status" value="1"/>
</dbReference>